<sequence>MLNLDQLLKSAPAMPATSGRWASVYLEPMIGSGERLTVAVATITSSGEILVKPAIRKEVIEAMYGFKAPAFINVVDLILSSLKLHLAAKGDFVSWHPPVTGVTISAVRNAASSSPVGILRQAVSLSSSLSSLLEAEEDSDGLPAKQSRTKDRWPIQIFDAVISADGRRDIFFNRSFTFSDGHRPAKIFYLSDHAAINTGKLLPHNLNEQVKDGKAKISDLSMIKRQGDIFPRETHQMIIYKPEDDSPAYNDRHIASINSAYLSLQDLANTYDVSITSVSTAEHAARLILQTAA</sequence>
<protein>
    <submittedName>
        <fullName evidence="1">Uncharacterized protein</fullName>
    </submittedName>
</protein>
<dbReference type="RefSeq" id="WP_001548449.1">
    <property type="nucleotide sequence ID" value="NZ_CAMPRX010000019.1"/>
</dbReference>
<evidence type="ECO:0000313" key="1">
    <source>
        <dbReference type="EMBL" id="TXT03220.1"/>
    </source>
</evidence>
<proteinExistence type="predicted"/>
<dbReference type="Proteomes" id="UP000321461">
    <property type="component" value="Unassembled WGS sequence"/>
</dbReference>
<accession>A0A2S1Y6S3</accession>
<comment type="caution">
    <text evidence="1">The sequence shown here is derived from an EMBL/GenBank/DDBJ whole genome shotgun (WGS) entry which is preliminary data.</text>
</comment>
<reference evidence="1 2" key="1">
    <citation type="submission" date="2019-08" db="EMBL/GenBank/DDBJ databases">
        <title>Whole genome analysis of cultivated E. coli strains isolated from CD patients and healthy donors.</title>
        <authorList>
            <person name="Siniagina M.N."/>
            <person name="Markelova M.I."/>
            <person name="Laikov A.V."/>
            <person name="Boulygina E.A."/>
            <person name="Khusnutdinova D.R."/>
            <person name="Kharchenko A."/>
            <person name="Grigoryeva T.V."/>
        </authorList>
    </citation>
    <scope>NUCLEOTIDE SEQUENCE [LARGE SCALE GENOMIC DNA]</scope>
    <source>
        <strain evidence="1 2">3_77_5</strain>
    </source>
</reference>
<name>A0A2S1Y6S3_ECOLX</name>
<organism evidence="1 2">
    <name type="scientific">Escherichia coli</name>
    <dbReference type="NCBI Taxonomy" id="562"/>
    <lineage>
        <taxon>Bacteria</taxon>
        <taxon>Pseudomonadati</taxon>
        <taxon>Pseudomonadota</taxon>
        <taxon>Gammaproteobacteria</taxon>
        <taxon>Enterobacterales</taxon>
        <taxon>Enterobacteriaceae</taxon>
        <taxon>Escherichia</taxon>
    </lineage>
</organism>
<dbReference type="AlphaFoldDB" id="A0A2S1Y6S3"/>
<gene>
    <name evidence="1" type="ORF">FWK02_03020</name>
</gene>
<evidence type="ECO:0000313" key="2">
    <source>
        <dbReference type="Proteomes" id="UP000321461"/>
    </source>
</evidence>
<dbReference type="EMBL" id="VSBS01000053">
    <property type="protein sequence ID" value="TXT03220.1"/>
    <property type="molecule type" value="Genomic_DNA"/>
</dbReference>